<name>A0A0A1WU23_ZEUCU</name>
<evidence type="ECO:0000313" key="1">
    <source>
        <dbReference type="EMBL" id="JAD01913.1"/>
    </source>
</evidence>
<reference evidence="1" key="2">
    <citation type="journal article" date="2015" name="Gigascience">
        <title>Reconstructing a comprehensive transcriptome assembly of a white-pupal translocated strain of the pest fruit fly Bactrocera cucurbitae.</title>
        <authorList>
            <person name="Sim S.B."/>
            <person name="Calla B."/>
            <person name="Hall B."/>
            <person name="DeRego T."/>
            <person name="Geib S.M."/>
        </authorList>
    </citation>
    <scope>NUCLEOTIDE SEQUENCE</scope>
</reference>
<protein>
    <submittedName>
        <fullName evidence="1">Zinc finger protein 750</fullName>
    </submittedName>
</protein>
<dbReference type="EMBL" id="GBXI01012379">
    <property type="protein sequence ID" value="JAD01913.1"/>
    <property type="molecule type" value="Transcribed_RNA"/>
</dbReference>
<dbReference type="AlphaFoldDB" id="A0A0A1WU23"/>
<accession>A0A0A1WU23</accession>
<gene>
    <name evidence="1" type="primary">znf750</name>
    <name evidence="1" type="ORF">g.7373</name>
</gene>
<reference evidence="1" key="1">
    <citation type="submission" date="2014-11" db="EMBL/GenBank/DDBJ databases">
        <authorList>
            <person name="Geib S."/>
        </authorList>
    </citation>
    <scope>NUCLEOTIDE SEQUENCE</scope>
</reference>
<organism evidence="1">
    <name type="scientific">Zeugodacus cucurbitae</name>
    <name type="common">Melon fruit fly</name>
    <name type="synonym">Bactrocera cucurbitae</name>
    <dbReference type="NCBI Taxonomy" id="28588"/>
    <lineage>
        <taxon>Eukaryota</taxon>
        <taxon>Metazoa</taxon>
        <taxon>Ecdysozoa</taxon>
        <taxon>Arthropoda</taxon>
        <taxon>Hexapoda</taxon>
        <taxon>Insecta</taxon>
        <taxon>Pterygota</taxon>
        <taxon>Neoptera</taxon>
        <taxon>Endopterygota</taxon>
        <taxon>Diptera</taxon>
        <taxon>Brachycera</taxon>
        <taxon>Muscomorpha</taxon>
        <taxon>Tephritoidea</taxon>
        <taxon>Tephritidae</taxon>
        <taxon>Zeugodacus</taxon>
        <taxon>Zeugodacus</taxon>
    </lineage>
</organism>
<sequence>MDFGDGVTVNLCSAVDCTDGDNGPKLTIPKSPGLQLDVHSSNDEARPTGNVQVTLLHPQSREMLAEMQRSIRNVGDSSNSRGDIVMLDSNDCNRRMPSTYEDKENIPDNETFISLKKHADFAVFSTSSIEPIGPILKSAIESKFEPDIVKVPKQQQSPIKTTNLQHRESISCGIEESTEVLLVNSSECDDKYFGNSRTYSGTDSDIEVLMSEEIVDSDWSAGNAATDELGQTPVQNIGAVKAENSPQICSQNQINQSKNVKESTDQEISVENSSCSSLSNSEQTGKDQLLKVISEQATYIQSLESTIARYRESYKTLLEHVDALRLALDVKNIEDGNVKLEINGIDRTARSRDVIKHN</sequence>
<proteinExistence type="predicted"/>